<dbReference type="Proteomes" id="UP000179243">
    <property type="component" value="Unassembled WGS sequence"/>
</dbReference>
<reference evidence="7 8" key="1">
    <citation type="journal article" date="2016" name="Nat. Commun.">
        <title>Thousands of microbial genomes shed light on interconnected biogeochemical processes in an aquifer system.</title>
        <authorList>
            <person name="Anantharaman K."/>
            <person name="Brown C.T."/>
            <person name="Hug L.A."/>
            <person name="Sharon I."/>
            <person name="Castelle C.J."/>
            <person name="Probst A.J."/>
            <person name="Thomas B.C."/>
            <person name="Singh A."/>
            <person name="Wilkins M.J."/>
            <person name="Karaoz U."/>
            <person name="Brodie E.L."/>
            <person name="Williams K.H."/>
            <person name="Hubbard S.S."/>
            <person name="Banfield J.F."/>
        </authorList>
    </citation>
    <scope>NUCLEOTIDE SEQUENCE [LARGE SCALE GENOMIC DNA]</scope>
</reference>
<evidence type="ECO:0000313" key="8">
    <source>
        <dbReference type="Proteomes" id="UP000179243"/>
    </source>
</evidence>
<dbReference type="AlphaFoldDB" id="A0A1F7EZZ1"/>
<evidence type="ECO:0000256" key="4">
    <source>
        <dbReference type="HAMAP-Rule" id="MF_00724"/>
    </source>
</evidence>
<dbReference type="GO" id="GO:0003774">
    <property type="term" value="F:cytoskeletal motor activity"/>
    <property type="evidence" value="ECO:0007669"/>
    <property type="project" value="InterPro"/>
</dbReference>
<organism evidence="7 8">
    <name type="scientific">Candidatus Raymondbacteria bacterium RIFOXYD12_FULL_49_13</name>
    <dbReference type="NCBI Taxonomy" id="1817890"/>
    <lineage>
        <taxon>Bacteria</taxon>
        <taxon>Raymondiibacteriota</taxon>
    </lineage>
</organism>
<sequence length="97" mass="10984">MSRIDQLNQQIDPGKRKTVVNPSNVPSFGDTLKSFIKDVNSMQNHADKSIEKMVAGEITDVHQVMVAVEEANTAFSLMMELRTKMLDAYQEILRMQV</sequence>
<protein>
    <recommendedName>
        <fullName evidence="4 5">Flagellar hook-basal body complex protein FliE</fullName>
    </recommendedName>
</protein>
<evidence type="ECO:0000256" key="6">
    <source>
        <dbReference type="SAM" id="MobiDB-lite"/>
    </source>
</evidence>
<feature type="compositionally biased region" description="Polar residues" evidence="6">
    <location>
        <begin position="1"/>
        <end position="11"/>
    </location>
</feature>
<accession>A0A1F7EZZ1</accession>
<evidence type="ECO:0000313" key="7">
    <source>
        <dbReference type="EMBL" id="OGJ99969.1"/>
    </source>
</evidence>
<evidence type="ECO:0000256" key="1">
    <source>
        <dbReference type="ARBA" id="ARBA00004117"/>
    </source>
</evidence>
<keyword evidence="7" id="KW-0282">Flagellum</keyword>
<dbReference type="PRINTS" id="PR01006">
    <property type="entry name" value="FLGHOOKFLIE"/>
</dbReference>
<name>A0A1F7EZZ1_UNCRA</name>
<comment type="subcellular location">
    <subcellularLocation>
        <location evidence="1 4">Bacterial flagellum basal body</location>
    </subcellularLocation>
</comment>
<gene>
    <name evidence="4" type="primary">fliE</name>
    <name evidence="7" type="ORF">A2519_00210</name>
</gene>
<evidence type="ECO:0000256" key="2">
    <source>
        <dbReference type="ARBA" id="ARBA00009272"/>
    </source>
</evidence>
<dbReference type="GO" id="GO:0009425">
    <property type="term" value="C:bacterial-type flagellum basal body"/>
    <property type="evidence" value="ECO:0007669"/>
    <property type="project" value="UniProtKB-SubCell"/>
</dbReference>
<keyword evidence="7" id="KW-0969">Cilium</keyword>
<evidence type="ECO:0000256" key="3">
    <source>
        <dbReference type="ARBA" id="ARBA00023143"/>
    </source>
</evidence>
<dbReference type="InterPro" id="IPR001624">
    <property type="entry name" value="FliE"/>
</dbReference>
<comment type="similarity">
    <text evidence="2 4">Belongs to the FliE family.</text>
</comment>
<proteinExistence type="inferred from homology"/>
<dbReference type="HAMAP" id="MF_00724">
    <property type="entry name" value="FliE"/>
    <property type="match status" value="1"/>
</dbReference>
<dbReference type="EMBL" id="MFYX01000157">
    <property type="protein sequence ID" value="OGJ99969.1"/>
    <property type="molecule type" value="Genomic_DNA"/>
</dbReference>
<feature type="region of interest" description="Disordered" evidence="6">
    <location>
        <begin position="1"/>
        <end position="23"/>
    </location>
</feature>
<dbReference type="Pfam" id="PF02049">
    <property type="entry name" value="FliE"/>
    <property type="match status" value="1"/>
</dbReference>
<dbReference type="GO" id="GO:0005198">
    <property type="term" value="F:structural molecule activity"/>
    <property type="evidence" value="ECO:0007669"/>
    <property type="project" value="UniProtKB-UniRule"/>
</dbReference>
<keyword evidence="7" id="KW-0966">Cell projection</keyword>
<dbReference type="GO" id="GO:0071973">
    <property type="term" value="P:bacterial-type flagellum-dependent cell motility"/>
    <property type="evidence" value="ECO:0007669"/>
    <property type="project" value="InterPro"/>
</dbReference>
<comment type="caution">
    <text evidence="7">The sequence shown here is derived from an EMBL/GenBank/DDBJ whole genome shotgun (WGS) entry which is preliminary data.</text>
</comment>
<evidence type="ECO:0000256" key="5">
    <source>
        <dbReference type="NCBIfam" id="TIGR00205"/>
    </source>
</evidence>
<keyword evidence="3 4" id="KW-0975">Bacterial flagellum</keyword>
<dbReference type="PANTHER" id="PTHR34653">
    <property type="match status" value="1"/>
</dbReference>
<dbReference type="NCBIfam" id="TIGR00205">
    <property type="entry name" value="fliE"/>
    <property type="match status" value="1"/>
</dbReference>
<dbReference type="PANTHER" id="PTHR34653:SF1">
    <property type="entry name" value="FLAGELLAR HOOK-BASAL BODY COMPLEX PROTEIN FLIE"/>
    <property type="match status" value="1"/>
</dbReference>